<sequence>MFRDESKSVVRKAKAEAKSTSPPAKATKSKQTTRSTRTDTPEGQRTASLNWNPSPPANLSGPDFPFNFNLAPQYIMPDAWVIPMEVQPAAPTKEDAICYFMRSHAFPGAFWNTEMMSKFLMQSGGPTSQCAMQASMGAVASAMLCRVKKVTSLMEVARKEYVSALTLLNDALANPEEAKSNQALGAVVLLAIYEVVTSRAPQDIDLWTNHINGAMALLEMRGPDQLNTETGLRLFMHLRYQIIISCMQRDVRVPESLLESSRYILDLRPSEAYSNRLIIIIGRLSNLRADVIARKITDDQQIIAGASAIEADLIAWLAGLPPVFSYEIRVKDRFDFQFQQKCRGLALYDDQYHIYPTLWSCNSWNQYRCARIIVSEMILTHIRQMSDSASMRSLSEEFRQQCHSLRATIRRLAVDICRSVPYCLGVHHHESDPNLPPPDSYLGGLVLLWPMYLAGTAENPTHPLRRWVVQCLRMIGHTFGLDQALALMDIVAADPGILSTVTEEGQGRITEEPTSGMSTTQSPLELDNFSLHQSPGLMESF</sequence>
<feature type="compositionally biased region" description="Basic and acidic residues" evidence="1">
    <location>
        <begin position="1"/>
        <end position="17"/>
    </location>
</feature>
<name>A0AAD6CI40_9EURO</name>
<keyword evidence="3" id="KW-1185">Reference proteome</keyword>
<dbReference type="InterPro" id="IPR053175">
    <property type="entry name" value="DHMBA_Reg_Transcription_Factor"/>
</dbReference>
<organism evidence="2 3">
    <name type="scientific">Penicillium frequentans</name>
    <dbReference type="NCBI Taxonomy" id="3151616"/>
    <lineage>
        <taxon>Eukaryota</taxon>
        <taxon>Fungi</taxon>
        <taxon>Dikarya</taxon>
        <taxon>Ascomycota</taxon>
        <taxon>Pezizomycotina</taxon>
        <taxon>Eurotiomycetes</taxon>
        <taxon>Eurotiomycetidae</taxon>
        <taxon>Eurotiales</taxon>
        <taxon>Aspergillaceae</taxon>
        <taxon>Penicillium</taxon>
    </lineage>
</organism>
<dbReference type="InterPro" id="IPR021858">
    <property type="entry name" value="Fun_TF"/>
</dbReference>
<feature type="compositionally biased region" description="Polar residues" evidence="1">
    <location>
        <begin position="43"/>
        <end position="52"/>
    </location>
</feature>
<dbReference type="PANTHER" id="PTHR38791">
    <property type="entry name" value="ZN(II)2CYS6 TRANSCRIPTION FACTOR (EUROFUNG)-RELATED-RELATED"/>
    <property type="match status" value="1"/>
</dbReference>
<accession>A0AAD6CI40</accession>
<reference evidence="2 3" key="1">
    <citation type="journal article" date="2023" name="IMA Fungus">
        <title>Comparative genomic study of the Penicillium genus elucidates a diverse pangenome and 15 lateral gene transfer events.</title>
        <authorList>
            <person name="Petersen C."/>
            <person name="Sorensen T."/>
            <person name="Nielsen M.R."/>
            <person name="Sondergaard T.E."/>
            <person name="Sorensen J.L."/>
            <person name="Fitzpatrick D.A."/>
            <person name="Frisvad J.C."/>
            <person name="Nielsen K.L."/>
        </authorList>
    </citation>
    <scope>NUCLEOTIDE SEQUENCE [LARGE SCALE GENOMIC DNA]</scope>
    <source>
        <strain evidence="2 3">IBT 35679</strain>
    </source>
</reference>
<proteinExistence type="predicted"/>
<dbReference type="Proteomes" id="UP001220324">
    <property type="component" value="Unassembled WGS sequence"/>
</dbReference>
<feature type="region of interest" description="Disordered" evidence="1">
    <location>
        <begin position="504"/>
        <end position="523"/>
    </location>
</feature>
<evidence type="ECO:0008006" key="4">
    <source>
        <dbReference type="Google" id="ProtNLM"/>
    </source>
</evidence>
<dbReference type="Pfam" id="PF11951">
    <property type="entry name" value="Fungal_trans_2"/>
    <property type="match status" value="1"/>
</dbReference>
<dbReference type="EMBL" id="JAQIZZ010000008">
    <property type="protein sequence ID" value="KAJ5523901.1"/>
    <property type="molecule type" value="Genomic_DNA"/>
</dbReference>
<protein>
    <recommendedName>
        <fullName evidence="4">Transcription factor domain-containing protein</fullName>
    </recommendedName>
</protein>
<feature type="region of interest" description="Disordered" evidence="1">
    <location>
        <begin position="1"/>
        <end position="56"/>
    </location>
</feature>
<evidence type="ECO:0000313" key="2">
    <source>
        <dbReference type="EMBL" id="KAJ5523901.1"/>
    </source>
</evidence>
<dbReference type="AlphaFoldDB" id="A0AAD6CI40"/>
<feature type="compositionally biased region" description="Polar residues" evidence="1">
    <location>
        <begin position="512"/>
        <end position="523"/>
    </location>
</feature>
<dbReference type="PANTHER" id="PTHR38791:SF5">
    <property type="entry name" value="TRANSCRIPTION FACTOR DBAG-RELATED"/>
    <property type="match status" value="1"/>
</dbReference>
<evidence type="ECO:0000313" key="3">
    <source>
        <dbReference type="Proteomes" id="UP001220324"/>
    </source>
</evidence>
<evidence type="ECO:0000256" key="1">
    <source>
        <dbReference type="SAM" id="MobiDB-lite"/>
    </source>
</evidence>
<gene>
    <name evidence="2" type="ORF">N7494_010551</name>
</gene>
<comment type="caution">
    <text evidence="2">The sequence shown here is derived from an EMBL/GenBank/DDBJ whole genome shotgun (WGS) entry which is preliminary data.</text>
</comment>